<gene>
    <name evidence="4" type="ORF">HSACCH_01339</name>
</gene>
<dbReference type="InterPro" id="IPR001638">
    <property type="entry name" value="Solute-binding_3/MltF_N"/>
</dbReference>
<name>M5E0Y7_9FIRM</name>
<dbReference type="Pfam" id="PF12974">
    <property type="entry name" value="Phosphonate-bd"/>
    <property type="match status" value="1"/>
</dbReference>
<comment type="caution">
    <text evidence="4">The sequence shown here is derived from an EMBL/GenBank/DDBJ whole genome shotgun (WGS) entry which is preliminary data.</text>
</comment>
<evidence type="ECO:0000256" key="2">
    <source>
        <dbReference type="ARBA" id="ARBA00022729"/>
    </source>
</evidence>
<dbReference type="Proteomes" id="UP000012063">
    <property type="component" value="Unassembled WGS sequence"/>
</dbReference>
<dbReference type="InParanoid" id="M5E0Y7"/>
<dbReference type="PANTHER" id="PTHR35841">
    <property type="entry name" value="PHOSPHONATES-BINDING PERIPLASMIC PROTEIN"/>
    <property type="match status" value="1"/>
</dbReference>
<dbReference type="SUPFAM" id="SSF53850">
    <property type="entry name" value="Periplasmic binding protein-like II"/>
    <property type="match status" value="1"/>
</dbReference>
<dbReference type="InterPro" id="IPR005770">
    <property type="entry name" value="PhnD"/>
</dbReference>
<evidence type="ECO:0000256" key="1">
    <source>
        <dbReference type="ARBA" id="ARBA00007162"/>
    </source>
</evidence>
<accession>M5E0Y7</accession>
<dbReference type="EMBL" id="CAUI01000015">
    <property type="protein sequence ID" value="CCU79441.1"/>
    <property type="molecule type" value="Genomic_DNA"/>
</dbReference>
<dbReference type="NCBIfam" id="TIGR01098">
    <property type="entry name" value="3A0109s03R"/>
    <property type="match status" value="1"/>
</dbReference>
<reference evidence="5" key="1">
    <citation type="journal article" date="2013" name="Genome Announc.">
        <title>Genome Sequence of Halanaerobium saccharolyticum subsp. saccharolyticum Strain DSM 6643T, a Halophilic Hydrogen-Producing Bacterium.</title>
        <authorList>
            <person name="Kivisto A."/>
            <person name="Larjo A."/>
            <person name="Ciranna A."/>
            <person name="Santala V."/>
            <person name="Roos C."/>
            <person name="Karp M."/>
        </authorList>
    </citation>
    <scope>NUCLEOTIDE SEQUENCE [LARGE SCALE GENOMIC DNA]</scope>
    <source>
        <strain evidence="5">DSM 6643</strain>
    </source>
</reference>
<dbReference type="STRING" id="1293054.HSACCH_01339"/>
<dbReference type="eggNOG" id="COG3221">
    <property type="taxonomic scope" value="Bacteria"/>
</dbReference>
<comment type="similarity">
    <text evidence="1">Belongs to the phosphate/phosphite/phosphonate binding protein family.</text>
</comment>
<dbReference type="OrthoDB" id="9776786at2"/>
<dbReference type="GO" id="GO:0055085">
    <property type="term" value="P:transmembrane transport"/>
    <property type="evidence" value="ECO:0007669"/>
    <property type="project" value="InterPro"/>
</dbReference>
<dbReference type="Gene3D" id="3.40.190.10">
    <property type="entry name" value="Periplasmic binding protein-like II"/>
    <property type="match status" value="2"/>
</dbReference>
<dbReference type="RefSeq" id="WP_005488783.1">
    <property type="nucleotide sequence ID" value="NZ_CAUI01000015.1"/>
</dbReference>
<dbReference type="PROSITE" id="PS51408">
    <property type="entry name" value="TRANSFERRIN_LIKE_4"/>
    <property type="match status" value="1"/>
</dbReference>
<organism evidence="4 5">
    <name type="scientific">Halanaerobium saccharolyticum subsp. saccharolyticum DSM 6643</name>
    <dbReference type="NCBI Taxonomy" id="1293054"/>
    <lineage>
        <taxon>Bacteria</taxon>
        <taxon>Bacillati</taxon>
        <taxon>Bacillota</taxon>
        <taxon>Clostridia</taxon>
        <taxon>Halanaerobiales</taxon>
        <taxon>Halanaerobiaceae</taxon>
        <taxon>Halanaerobium</taxon>
    </lineage>
</organism>
<dbReference type="AlphaFoldDB" id="M5E0Y7"/>
<protein>
    <submittedName>
        <fullName evidence="4">Phosphate-binding protein of phosphonate ABC transporter</fullName>
    </submittedName>
</protein>
<evidence type="ECO:0000313" key="5">
    <source>
        <dbReference type="Proteomes" id="UP000012063"/>
    </source>
</evidence>
<evidence type="ECO:0000259" key="3">
    <source>
        <dbReference type="PROSITE" id="PS51408"/>
    </source>
</evidence>
<keyword evidence="5" id="KW-1185">Reference proteome</keyword>
<dbReference type="CDD" id="cd01071">
    <property type="entry name" value="PBP2_PhnD_like"/>
    <property type="match status" value="1"/>
</dbReference>
<dbReference type="PANTHER" id="PTHR35841:SF1">
    <property type="entry name" value="PHOSPHONATES-BINDING PERIPLASMIC PROTEIN"/>
    <property type="match status" value="1"/>
</dbReference>
<evidence type="ECO:0000313" key="4">
    <source>
        <dbReference type="EMBL" id="CCU79441.1"/>
    </source>
</evidence>
<dbReference type="InterPro" id="IPR001156">
    <property type="entry name" value="Transferrin-like_dom"/>
</dbReference>
<dbReference type="GO" id="GO:0043190">
    <property type="term" value="C:ATP-binding cassette (ABC) transporter complex"/>
    <property type="evidence" value="ECO:0007669"/>
    <property type="project" value="InterPro"/>
</dbReference>
<proteinExistence type="inferred from homology"/>
<dbReference type="SMART" id="SM00062">
    <property type="entry name" value="PBPb"/>
    <property type="match status" value="1"/>
</dbReference>
<sequence length="285" mass="32083">MKYLKKYLSFVLLILFFLIFTISIQAEEFITLGVTSKKIALSKLESWQSILDEVSKRSGIDIELVVAKDHQTLIDLMKNKKIDMGYFSPVFYVKAHDELNCKPVVLEKRLGSSYYQGGFIVRKDSKIEKIDDLKGKKLALTAEKDSTSGYYLPIAILKSSGISHKNDLDVVYTGKHINVLKSVSYGLVDAGAIKLFILENELNKKYSSGIKIIAKSSYLPTSSITARDDIEEETINKLRKAFISLNSDPTGLKAMHKSGFDGFAASDDQMYDIVRDYLADYNKKL</sequence>
<keyword evidence="2" id="KW-0732">Signal</keyword>
<feature type="domain" description="Transferrin-like" evidence="3">
    <location>
        <begin position="30"/>
        <end position="285"/>
    </location>
</feature>